<evidence type="ECO:0000313" key="3">
    <source>
        <dbReference type="Proteomes" id="UP000054815"/>
    </source>
</evidence>
<organism evidence="2 4">
    <name type="scientific">Trichinella pseudospiralis</name>
    <name type="common">Parasitic roundworm</name>
    <dbReference type="NCBI Taxonomy" id="6337"/>
    <lineage>
        <taxon>Eukaryota</taxon>
        <taxon>Metazoa</taxon>
        <taxon>Ecdysozoa</taxon>
        <taxon>Nematoda</taxon>
        <taxon>Enoplea</taxon>
        <taxon>Dorylaimia</taxon>
        <taxon>Trichinellida</taxon>
        <taxon>Trichinellidae</taxon>
        <taxon>Trichinella</taxon>
    </lineage>
</organism>
<accession>A0A0V1FJ20</accession>
<gene>
    <name evidence="2" type="ORF">T4D_1808</name>
    <name evidence="1" type="ORF">T4E_11880</name>
</gene>
<dbReference type="Proteomes" id="UP000054995">
    <property type="component" value="Unassembled WGS sequence"/>
</dbReference>
<proteinExistence type="predicted"/>
<evidence type="ECO:0000313" key="2">
    <source>
        <dbReference type="EMBL" id="KRY85711.1"/>
    </source>
</evidence>
<dbReference type="AlphaFoldDB" id="A0A0V1FJ20"/>
<keyword evidence="4" id="KW-1185">Reference proteome</keyword>
<comment type="caution">
    <text evidence="2">The sequence shown here is derived from an EMBL/GenBank/DDBJ whole genome shotgun (WGS) entry which is preliminary data.</text>
</comment>
<dbReference type="Proteomes" id="UP000054815">
    <property type="component" value="Unassembled WGS sequence"/>
</dbReference>
<name>A0A0V1FJ20_TRIPS</name>
<protein>
    <submittedName>
        <fullName evidence="2">Uncharacterized protein</fullName>
    </submittedName>
</protein>
<dbReference type="EMBL" id="JYDT01000085">
    <property type="protein sequence ID" value="KRY85711.1"/>
    <property type="molecule type" value="Genomic_DNA"/>
</dbReference>
<reference evidence="3 4" key="1">
    <citation type="submission" date="2015-01" db="EMBL/GenBank/DDBJ databases">
        <title>Evolution of Trichinella species and genotypes.</title>
        <authorList>
            <person name="Korhonen P.K."/>
            <person name="Edoardo P."/>
            <person name="Giuseppe L.R."/>
            <person name="Gasser R.B."/>
        </authorList>
    </citation>
    <scope>NUCLEOTIDE SEQUENCE [LARGE SCALE GENOMIC DNA]</scope>
    <source>
        <strain evidence="1">ISS141</strain>
        <strain evidence="2">ISS470</strain>
    </source>
</reference>
<evidence type="ECO:0000313" key="4">
    <source>
        <dbReference type="Proteomes" id="UP000054995"/>
    </source>
</evidence>
<sequence length="56" mass="6312">MFLITERAAVVDHGMKLIKEEKLPKLNRDSQGILIQAHVWMLCCPIAYCNSINVVG</sequence>
<dbReference type="EMBL" id="JYDU01000030">
    <property type="protein sequence ID" value="KRX97589.1"/>
    <property type="molecule type" value="Genomic_DNA"/>
</dbReference>
<evidence type="ECO:0000313" key="1">
    <source>
        <dbReference type="EMBL" id="KRX97589.1"/>
    </source>
</evidence>